<evidence type="ECO:0000259" key="2">
    <source>
        <dbReference type="Pfam" id="PF17820"/>
    </source>
</evidence>
<evidence type="ECO:0000256" key="1">
    <source>
        <dbReference type="SAM" id="Phobius"/>
    </source>
</evidence>
<keyword evidence="1" id="KW-1133">Transmembrane helix</keyword>
<keyword evidence="1" id="KW-0472">Membrane</keyword>
<feature type="domain" description="PDZ" evidence="2">
    <location>
        <begin position="5"/>
        <end position="54"/>
    </location>
</feature>
<proteinExistence type="predicted"/>
<dbReference type="SUPFAM" id="SSF50156">
    <property type="entry name" value="PDZ domain-like"/>
    <property type="match status" value="1"/>
</dbReference>
<keyword evidence="1" id="KW-0812">Transmembrane</keyword>
<dbReference type="EMBL" id="CP095351">
    <property type="protein sequence ID" value="XAG86509.1"/>
    <property type="molecule type" value="Genomic_DNA"/>
</dbReference>
<dbReference type="InterPro" id="IPR036034">
    <property type="entry name" value="PDZ_sf"/>
</dbReference>
<sequence>MAILIKKIDADSAAEAAGLKENDIILTADGKEVSEDWKVSKLLKDNGNATLVCVRGGNQFTTQVSGQSLGVDFIYGEYEHPVPEGFKPASLKPLAFKTRYALGRDMTFIFSFLGWISVLGGIAILAMKGVDFAWPSITLVFSGVAIVQIAQIGKALIDTADHTRETMNFVRRK</sequence>
<dbReference type="Pfam" id="PF17820">
    <property type="entry name" value="PDZ_6"/>
    <property type="match status" value="1"/>
</dbReference>
<dbReference type="Gene3D" id="2.30.42.10">
    <property type="match status" value="1"/>
</dbReference>
<feature type="transmembrane region" description="Helical" evidence="1">
    <location>
        <begin position="132"/>
        <end position="157"/>
    </location>
</feature>
<feature type="transmembrane region" description="Helical" evidence="1">
    <location>
        <begin position="106"/>
        <end position="126"/>
    </location>
</feature>
<evidence type="ECO:0000313" key="3">
    <source>
        <dbReference type="EMBL" id="XAG86509.1"/>
    </source>
</evidence>
<reference evidence="3" key="1">
    <citation type="submission" date="2022-03" db="EMBL/GenBank/DDBJ databases">
        <title>Sea Food Isolates.</title>
        <authorList>
            <person name="Li c."/>
        </authorList>
    </citation>
    <scope>NUCLEOTIDE SEQUENCE</scope>
    <source>
        <strain evidence="3">19MO03SA05</strain>
    </source>
</reference>
<gene>
    <name evidence="3" type="ORF">MRM63_15480</name>
</gene>
<dbReference type="AlphaFoldDB" id="A0AAU6VJB4"/>
<protein>
    <submittedName>
        <fullName evidence="3">PDZ domain-containing protein</fullName>
    </submittedName>
</protein>
<name>A0AAU6VJB4_UNCXX</name>
<accession>A0AAU6VJB4</accession>
<organism evidence="3">
    <name type="scientific">bacterium 19MO03SA05</name>
    <dbReference type="NCBI Taxonomy" id="2920620"/>
    <lineage>
        <taxon>Bacteria</taxon>
    </lineage>
</organism>
<dbReference type="InterPro" id="IPR041489">
    <property type="entry name" value="PDZ_6"/>
</dbReference>